<name>A0A068SNF6_NEOGA</name>
<dbReference type="EMBL" id="HG938353">
    <property type="protein sequence ID" value="CDN46630.1"/>
    <property type="molecule type" value="Genomic_DNA"/>
</dbReference>
<evidence type="ECO:0000259" key="4">
    <source>
        <dbReference type="Pfam" id="PF19290"/>
    </source>
</evidence>
<reference evidence="6" key="1">
    <citation type="journal article" date="2014" name="BMC Genomics">
        <title>Genome sequencing of two Neorhizobium galegae strains reveals a noeT gene responsible for the unusual acetylation of the nodulation factors.</title>
        <authorList>
            <person name="Osterman J."/>
            <person name="Marsh J."/>
            <person name="Laine P.K."/>
            <person name="Zeng Z."/>
            <person name="Alatalo E."/>
            <person name="Sullivan J.T."/>
            <person name="Young J.P."/>
            <person name="Thomas-Oates J."/>
            <person name="Paulin L."/>
            <person name="Lindstrom K."/>
        </authorList>
    </citation>
    <scope>NUCLEOTIDE SEQUENCE [LARGE SCALE GENOMIC DNA]</scope>
    <source>
        <strain evidence="6">HAMBI 540</strain>
    </source>
</reference>
<dbReference type="SUPFAM" id="SSF111283">
    <property type="entry name" value="Putative modulator of DNA gyrase, PmbA/TldD"/>
    <property type="match status" value="1"/>
</dbReference>
<dbReference type="Pfam" id="PF19290">
    <property type="entry name" value="PmbA_TldD_2nd"/>
    <property type="match status" value="1"/>
</dbReference>
<proteinExistence type="inferred from homology"/>
<dbReference type="InterPro" id="IPR002510">
    <property type="entry name" value="Metalloprtase-TldD/E_N"/>
</dbReference>
<sequence>MLLTVHNKWDENERLAIMTSEIDSADLLSRASQLIDLAKAAGADQADAVVVRSRSRSVSVRLGKVEGTEASESDDFSLRVFVGQKVASVSANPGFDMKILAERAVAMAKVSPEDPFACLADEADLARSYPDLELYDPTDISTDALREASLEMEQAALDVQGVTNSSGAGASSGMGGLVLVTSHGFSGSYMASRFGRSVSVIAGEGTKMERDYDFDSRLYAADLDDPKLIGRRAGERTVKRVNPRQVDTGSNITVVFDPRIARGFVGHIAGAINGASVARKTSFLRDKMGQQVLKAGLSITDDPLIVRGSSSRPFDGEGVSGERMVMIEDGVLNHWFLSTSTARELGLVTNGRGVRGGTAVSPASTNLALEPGDISPEDLIKSIGNGFYITELIGQGVNMITGEYSRGATGFWIENGELAYPVSEVTIASNLKDMFMRLTPANDIDRKFGVASPTIAIEGMTLAGR</sequence>
<dbReference type="HOGENOM" id="CLU_026425_0_0_5"/>
<keyword evidence="5" id="KW-0645">Protease</keyword>
<dbReference type="GO" id="GO:0008237">
    <property type="term" value="F:metallopeptidase activity"/>
    <property type="evidence" value="ECO:0007669"/>
    <property type="project" value="InterPro"/>
</dbReference>
<dbReference type="GO" id="GO:0006508">
    <property type="term" value="P:proteolysis"/>
    <property type="evidence" value="ECO:0007669"/>
    <property type="project" value="UniProtKB-KW"/>
</dbReference>
<dbReference type="Pfam" id="PF19289">
    <property type="entry name" value="PmbA_TldD_3rd"/>
    <property type="match status" value="1"/>
</dbReference>
<dbReference type="InterPro" id="IPR045569">
    <property type="entry name" value="Metalloprtase-TldD/E_C"/>
</dbReference>
<dbReference type="eggNOG" id="COG0312">
    <property type="taxonomic scope" value="Bacteria"/>
</dbReference>
<dbReference type="PANTHER" id="PTHR43421">
    <property type="entry name" value="METALLOPROTEASE PMBA"/>
    <property type="match status" value="1"/>
</dbReference>
<dbReference type="Pfam" id="PF01523">
    <property type="entry name" value="PmbA_TldD_1st"/>
    <property type="match status" value="1"/>
</dbReference>
<organism evidence="5 6">
    <name type="scientific">Neorhizobium galegae bv. orientalis str. HAMBI 540</name>
    <dbReference type="NCBI Taxonomy" id="1028800"/>
    <lineage>
        <taxon>Bacteria</taxon>
        <taxon>Pseudomonadati</taxon>
        <taxon>Pseudomonadota</taxon>
        <taxon>Alphaproteobacteria</taxon>
        <taxon>Hyphomicrobiales</taxon>
        <taxon>Rhizobiaceae</taxon>
        <taxon>Rhizobium/Agrobacterium group</taxon>
        <taxon>Neorhizobium</taxon>
    </lineage>
</organism>
<dbReference type="InterPro" id="IPR045570">
    <property type="entry name" value="Metalloprtase-TldD/E_cen_dom"/>
</dbReference>
<keyword evidence="5" id="KW-0378">Hydrolase</keyword>
<evidence type="ECO:0000259" key="3">
    <source>
        <dbReference type="Pfam" id="PF19289"/>
    </source>
</evidence>
<dbReference type="Proteomes" id="UP000028181">
    <property type="component" value="Chromosome I"/>
</dbReference>
<feature type="domain" description="Metalloprotease TldD/E central" evidence="4">
    <location>
        <begin position="135"/>
        <end position="240"/>
    </location>
</feature>
<feature type="domain" description="Metalloprotease TldD/E N-terminal" evidence="2">
    <location>
        <begin position="46"/>
        <end position="108"/>
    </location>
</feature>
<evidence type="ECO:0000256" key="1">
    <source>
        <dbReference type="ARBA" id="ARBA00005836"/>
    </source>
</evidence>
<evidence type="ECO:0000313" key="5">
    <source>
        <dbReference type="EMBL" id="CDN46630.1"/>
    </source>
</evidence>
<dbReference type="PANTHER" id="PTHR43421:SF1">
    <property type="entry name" value="METALLOPROTEASE PMBA"/>
    <property type="match status" value="1"/>
</dbReference>
<dbReference type="InterPro" id="IPR036059">
    <property type="entry name" value="TldD/PmbA_sf"/>
</dbReference>
<dbReference type="GO" id="GO:0005829">
    <property type="term" value="C:cytosol"/>
    <property type="evidence" value="ECO:0007669"/>
    <property type="project" value="TreeGrafter"/>
</dbReference>
<evidence type="ECO:0000259" key="2">
    <source>
        <dbReference type="Pfam" id="PF01523"/>
    </source>
</evidence>
<evidence type="ECO:0000313" key="6">
    <source>
        <dbReference type="Proteomes" id="UP000028181"/>
    </source>
</evidence>
<keyword evidence="6" id="KW-1185">Reference proteome</keyword>
<dbReference type="Gene3D" id="3.30.2290.10">
    <property type="entry name" value="PmbA/TldD superfamily"/>
    <property type="match status" value="1"/>
</dbReference>
<dbReference type="PATRIC" id="fig|1028800.3.peg.435"/>
<protein>
    <submittedName>
        <fullName evidence="5">Putative Zn-dependent protease, pmbA-like protein</fullName>
    </submittedName>
</protein>
<dbReference type="InterPro" id="IPR035068">
    <property type="entry name" value="TldD/PmbA_N"/>
</dbReference>
<accession>A0A068SNF6</accession>
<dbReference type="InterPro" id="IPR047657">
    <property type="entry name" value="PmbA"/>
</dbReference>
<gene>
    <name evidence="5" type="ORF">RG540_CH04390</name>
</gene>
<dbReference type="AlphaFoldDB" id="A0A068SNF6"/>
<feature type="domain" description="Metalloprotease TldD/E C-terminal" evidence="3">
    <location>
        <begin position="251"/>
        <end position="464"/>
    </location>
</feature>
<comment type="similarity">
    <text evidence="1">Belongs to the peptidase U62 family.</text>
</comment>
<dbReference type="KEGG" id="ngg:RG540_CH04390"/>